<comment type="similarity">
    <text evidence="2 7 9">Belongs to the bacterioferritin family.</text>
</comment>
<comment type="function">
    <text evidence="7">Iron-storage protein, whose ferroxidase center binds Fe(2+), oxidizes it using dioxygen to Fe(3+), and participates in the subsequent Fe(3+) oxide mineral core formation within the central cavity of the BFR protein shell.</text>
</comment>
<dbReference type="PROSITE" id="PS50905">
    <property type="entry name" value="FERRITIN_LIKE"/>
    <property type="match status" value="1"/>
</dbReference>
<feature type="binding site" evidence="8">
    <location>
        <position position="127"/>
    </location>
    <ligand>
        <name>Fe cation</name>
        <dbReference type="ChEBI" id="CHEBI:24875"/>
        <label>1</label>
    </ligand>
</feature>
<evidence type="ECO:0000256" key="6">
    <source>
        <dbReference type="ARBA" id="ARBA00023004"/>
    </source>
</evidence>
<dbReference type="PANTHER" id="PTHR30295">
    <property type="entry name" value="BACTERIOFERRITIN"/>
    <property type="match status" value="1"/>
</dbReference>
<feature type="binding site" evidence="8">
    <location>
        <position position="127"/>
    </location>
    <ligand>
        <name>Fe cation</name>
        <dbReference type="ChEBI" id="CHEBI:24875"/>
        <label>2</label>
    </ligand>
</feature>
<dbReference type="PRINTS" id="PR00601">
    <property type="entry name" value="BACFERRITIN"/>
</dbReference>
<accession>A0A366FKZ6</accession>
<dbReference type="PIRSF" id="PIRSF002560">
    <property type="entry name" value="Bacterioferritin"/>
    <property type="match status" value="1"/>
</dbReference>
<name>A0A366FKZ6_9HYPH</name>
<dbReference type="GO" id="GO:0008199">
    <property type="term" value="F:ferric iron binding"/>
    <property type="evidence" value="ECO:0007669"/>
    <property type="project" value="InterPro"/>
</dbReference>
<dbReference type="PANTHER" id="PTHR30295:SF0">
    <property type="entry name" value="BACTERIOFERRITIN"/>
    <property type="match status" value="1"/>
</dbReference>
<dbReference type="EMBL" id="QNRK01000009">
    <property type="protein sequence ID" value="RBP14389.1"/>
    <property type="molecule type" value="Genomic_DNA"/>
</dbReference>
<feature type="binding site" description="axial binding residue" evidence="8">
    <location>
        <position position="52"/>
    </location>
    <ligand>
        <name>heme b</name>
        <dbReference type="ChEBI" id="CHEBI:60344"/>
        <note>ligand shared between dimeric partners</note>
    </ligand>
    <ligandPart>
        <name>Fe</name>
        <dbReference type="ChEBI" id="CHEBI:18248"/>
    </ligandPart>
</feature>
<dbReference type="Proteomes" id="UP000253529">
    <property type="component" value="Unassembled WGS sequence"/>
</dbReference>
<organism evidence="11 12">
    <name type="scientific">Roseiarcus fermentans</name>
    <dbReference type="NCBI Taxonomy" id="1473586"/>
    <lineage>
        <taxon>Bacteria</taxon>
        <taxon>Pseudomonadati</taxon>
        <taxon>Pseudomonadota</taxon>
        <taxon>Alphaproteobacteria</taxon>
        <taxon>Hyphomicrobiales</taxon>
        <taxon>Roseiarcaceae</taxon>
        <taxon>Roseiarcus</taxon>
    </lineage>
</organism>
<evidence type="ECO:0000313" key="11">
    <source>
        <dbReference type="EMBL" id="RBP14389.1"/>
    </source>
</evidence>
<gene>
    <name evidence="11" type="ORF">DFR50_109143</name>
</gene>
<dbReference type="RefSeq" id="WP_113889125.1">
    <property type="nucleotide sequence ID" value="NZ_QNRK01000009.1"/>
</dbReference>
<evidence type="ECO:0000256" key="8">
    <source>
        <dbReference type="PIRSR" id="PIRSR002560-1"/>
    </source>
</evidence>
<evidence type="ECO:0000313" key="12">
    <source>
        <dbReference type="Proteomes" id="UP000253529"/>
    </source>
</evidence>
<dbReference type="InterPro" id="IPR002024">
    <property type="entry name" value="Bacterioferritin"/>
</dbReference>
<evidence type="ECO:0000256" key="2">
    <source>
        <dbReference type="ARBA" id="ARBA00008093"/>
    </source>
</evidence>
<dbReference type="InterPro" id="IPR012347">
    <property type="entry name" value="Ferritin-like"/>
</dbReference>
<feature type="domain" description="Ferritin-like diiron" evidence="10">
    <location>
        <begin position="1"/>
        <end position="145"/>
    </location>
</feature>
<feature type="binding site" evidence="8">
    <location>
        <position position="51"/>
    </location>
    <ligand>
        <name>Fe cation</name>
        <dbReference type="ChEBI" id="CHEBI:24875"/>
        <label>1</label>
    </ligand>
</feature>
<reference evidence="11 12" key="1">
    <citation type="submission" date="2018-06" db="EMBL/GenBank/DDBJ databases">
        <title>Genomic Encyclopedia of Type Strains, Phase IV (KMG-IV): sequencing the most valuable type-strain genomes for metagenomic binning, comparative biology and taxonomic classification.</title>
        <authorList>
            <person name="Goeker M."/>
        </authorList>
    </citation>
    <scope>NUCLEOTIDE SEQUENCE [LARGE SCALE GENOMIC DNA]</scope>
    <source>
        <strain evidence="11 12">DSM 24875</strain>
    </source>
</reference>
<evidence type="ECO:0000256" key="1">
    <source>
        <dbReference type="ARBA" id="ARBA00001970"/>
    </source>
</evidence>
<dbReference type="InterPro" id="IPR009078">
    <property type="entry name" value="Ferritin-like_SF"/>
</dbReference>
<proteinExistence type="inferred from homology"/>
<dbReference type="InterPro" id="IPR008331">
    <property type="entry name" value="Ferritin_DPS_dom"/>
</dbReference>
<keyword evidence="12" id="KW-1185">Reference proteome</keyword>
<feature type="binding site" evidence="8">
    <location>
        <position position="94"/>
    </location>
    <ligand>
        <name>Fe cation</name>
        <dbReference type="ChEBI" id="CHEBI:24875"/>
        <label>2</label>
    </ligand>
</feature>
<dbReference type="CDD" id="cd00907">
    <property type="entry name" value="Bacterioferritin"/>
    <property type="match status" value="1"/>
</dbReference>
<keyword evidence="5 7" id="KW-0479">Metal-binding</keyword>
<dbReference type="GO" id="GO:0004322">
    <property type="term" value="F:ferroxidase activity"/>
    <property type="evidence" value="ECO:0007669"/>
    <property type="project" value="UniProtKB-EC"/>
</dbReference>
<sequence length="159" mass="18520">MRGDPKVIEYLNSALRHELAAVNQYWLHYRILDNWGYKDFAKVWREESIEEMRHADTIVARILFLDGAPNMQSLEKLRIGKSVKEIIDCDLAAEMSARALYLDAAKYCDSVNDRVTRMLFEHLTSDEEKHIDFLEAQLTLIDQLGEPLYAQKHVGELHE</sequence>
<dbReference type="GO" id="GO:0005829">
    <property type="term" value="C:cytosol"/>
    <property type="evidence" value="ECO:0007669"/>
    <property type="project" value="TreeGrafter"/>
</dbReference>
<feature type="binding site" evidence="8">
    <location>
        <position position="51"/>
    </location>
    <ligand>
        <name>Fe cation</name>
        <dbReference type="ChEBI" id="CHEBI:24875"/>
        <label>2</label>
    </ligand>
</feature>
<evidence type="ECO:0000259" key="10">
    <source>
        <dbReference type="PROSITE" id="PS50905"/>
    </source>
</evidence>
<keyword evidence="3 7" id="KW-0409">Iron storage</keyword>
<feature type="binding site" evidence="8">
    <location>
        <position position="50"/>
    </location>
    <ligand>
        <name>Fe cation</name>
        <dbReference type="ChEBI" id="CHEBI:24875"/>
        <label>3</label>
    </ligand>
</feature>
<dbReference type="AlphaFoldDB" id="A0A366FKZ6"/>
<dbReference type="GO" id="GO:0006826">
    <property type="term" value="P:iron ion transport"/>
    <property type="evidence" value="ECO:0007669"/>
    <property type="project" value="InterPro"/>
</dbReference>
<dbReference type="PROSITE" id="PS00549">
    <property type="entry name" value="BACTERIOFERRITIN"/>
    <property type="match status" value="1"/>
</dbReference>
<evidence type="ECO:0000256" key="9">
    <source>
        <dbReference type="RuleBase" id="RU000623"/>
    </source>
</evidence>
<evidence type="ECO:0000256" key="3">
    <source>
        <dbReference type="ARBA" id="ARBA00022434"/>
    </source>
</evidence>
<dbReference type="Pfam" id="PF00210">
    <property type="entry name" value="Ferritin"/>
    <property type="match status" value="1"/>
</dbReference>
<dbReference type="GO" id="GO:0006879">
    <property type="term" value="P:intracellular iron ion homeostasis"/>
    <property type="evidence" value="ECO:0007669"/>
    <property type="project" value="UniProtKB-KW"/>
</dbReference>
<keyword evidence="6 7" id="KW-0408">Iron</keyword>
<evidence type="ECO:0000256" key="5">
    <source>
        <dbReference type="ARBA" id="ARBA00022723"/>
    </source>
</evidence>
<evidence type="ECO:0000256" key="4">
    <source>
        <dbReference type="ARBA" id="ARBA00022617"/>
    </source>
</evidence>
<feature type="binding site" evidence="8">
    <location>
        <position position="18"/>
    </location>
    <ligand>
        <name>Fe cation</name>
        <dbReference type="ChEBI" id="CHEBI:24875"/>
        <label>1</label>
    </ligand>
</feature>
<dbReference type="NCBIfam" id="TIGR00754">
    <property type="entry name" value="bfr"/>
    <property type="match status" value="1"/>
</dbReference>
<dbReference type="SUPFAM" id="SSF47240">
    <property type="entry name" value="Ferritin-like"/>
    <property type="match status" value="1"/>
</dbReference>
<feature type="binding site" evidence="8">
    <location>
        <position position="130"/>
    </location>
    <ligand>
        <name>Fe cation</name>
        <dbReference type="ChEBI" id="CHEBI:24875"/>
        <label>2</label>
    </ligand>
</feature>
<comment type="caution">
    <text evidence="11">The sequence shown here is derived from an EMBL/GenBank/DDBJ whole genome shotgun (WGS) entry which is preliminary data.</text>
</comment>
<dbReference type="Gene3D" id="1.20.1260.10">
    <property type="match status" value="1"/>
</dbReference>
<dbReference type="EC" id="1.16.3.1" evidence="7"/>
<dbReference type="InterPro" id="IPR009040">
    <property type="entry name" value="Ferritin-like_diiron"/>
</dbReference>
<dbReference type="OrthoDB" id="9800505at2"/>
<protein>
    <recommendedName>
        <fullName evidence="7 9">Bacterioferritin</fullName>
        <ecNumber evidence="7">1.16.3.1</ecNumber>
    </recommendedName>
</protein>
<evidence type="ECO:0000256" key="7">
    <source>
        <dbReference type="PIRNR" id="PIRNR002560"/>
    </source>
</evidence>
<feature type="binding site" evidence="8">
    <location>
        <position position="54"/>
    </location>
    <ligand>
        <name>Fe cation</name>
        <dbReference type="ChEBI" id="CHEBI:24875"/>
        <label>1</label>
    </ligand>
</feature>
<comment type="catalytic activity">
    <reaction evidence="7">
        <text>4 Fe(2+) + O2 + 4 H(+) = 4 Fe(3+) + 2 H2O</text>
        <dbReference type="Rhea" id="RHEA:11148"/>
        <dbReference type="ChEBI" id="CHEBI:15377"/>
        <dbReference type="ChEBI" id="CHEBI:15378"/>
        <dbReference type="ChEBI" id="CHEBI:15379"/>
        <dbReference type="ChEBI" id="CHEBI:29033"/>
        <dbReference type="ChEBI" id="CHEBI:29034"/>
        <dbReference type="EC" id="1.16.3.1"/>
    </reaction>
</comment>
<comment type="cofactor">
    <cofactor evidence="1">
        <name>heme b</name>
        <dbReference type="ChEBI" id="CHEBI:60344"/>
    </cofactor>
</comment>
<dbReference type="GO" id="GO:0020037">
    <property type="term" value="F:heme binding"/>
    <property type="evidence" value="ECO:0007669"/>
    <property type="project" value="TreeGrafter"/>
</dbReference>
<keyword evidence="4 9" id="KW-0349">Heme</keyword>